<evidence type="ECO:0000256" key="2">
    <source>
        <dbReference type="ARBA" id="ARBA00022723"/>
    </source>
</evidence>
<keyword evidence="3" id="KW-0408">Iron</keyword>
<sequence length="295" mass="31768">MATNSTSIEASQPASVYVREATRASHERVGSAQGARWLAGGQLAKEEYAHYLVLLWHVYDELERSLAAHANDPVIRPVYVPAIFSRADHVAADIGFLLNTATAEGAWRAHPMVAGILAAPPQVLIEYTARIKYLCAEHPRLLVAHAYARYLGDLSGGQIIRKNVAKAYGLDREDGDGLQLYAFRALNRDAPASANEVKVLKEFWRERLDGAVGGDVELKVALAEESKLAFVLNEGLLSTLKGPAYECVYVPGRGAYNIVRGGASSNKSVKTLVVLASIIGAAGLAHYLYGGGRGQ</sequence>
<dbReference type="KEGG" id="cput:CONPUDRAFT_159987"/>
<reference evidence="5" key="1">
    <citation type="journal article" date="2012" name="Science">
        <title>The Paleozoic origin of enzymatic lignin decomposition reconstructed from 31 fungal genomes.</title>
        <authorList>
            <person name="Floudas D."/>
            <person name="Binder M."/>
            <person name="Riley R."/>
            <person name="Barry K."/>
            <person name="Blanchette R.A."/>
            <person name="Henrissat B."/>
            <person name="Martinez A.T."/>
            <person name="Otillar R."/>
            <person name="Spatafora J.W."/>
            <person name="Yadav J.S."/>
            <person name="Aerts A."/>
            <person name="Benoit I."/>
            <person name="Boyd A."/>
            <person name="Carlson A."/>
            <person name="Copeland A."/>
            <person name="Coutinho P.M."/>
            <person name="de Vries R.P."/>
            <person name="Ferreira P."/>
            <person name="Findley K."/>
            <person name="Foster B."/>
            <person name="Gaskell J."/>
            <person name="Glotzer D."/>
            <person name="Gorecki P."/>
            <person name="Heitman J."/>
            <person name="Hesse C."/>
            <person name="Hori C."/>
            <person name="Igarashi K."/>
            <person name="Jurgens J.A."/>
            <person name="Kallen N."/>
            <person name="Kersten P."/>
            <person name="Kohler A."/>
            <person name="Kuees U."/>
            <person name="Kumar T.K.A."/>
            <person name="Kuo A."/>
            <person name="LaButti K."/>
            <person name="Larrondo L.F."/>
            <person name="Lindquist E."/>
            <person name="Ling A."/>
            <person name="Lombard V."/>
            <person name="Lucas S."/>
            <person name="Lundell T."/>
            <person name="Martin R."/>
            <person name="McLaughlin D.J."/>
            <person name="Morgenstern I."/>
            <person name="Morin E."/>
            <person name="Murat C."/>
            <person name="Nagy L.G."/>
            <person name="Nolan M."/>
            <person name="Ohm R.A."/>
            <person name="Patyshakuliyeva A."/>
            <person name="Rokas A."/>
            <person name="Ruiz-Duenas F.J."/>
            <person name="Sabat G."/>
            <person name="Salamov A."/>
            <person name="Samejima M."/>
            <person name="Schmutz J."/>
            <person name="Slot J.C."/>
            <person name="St John F."/>
            <person name="Stenlid J."/>
            <person name="Sun H."/>
            <person name="Sun S."/>
            <person name="Syed K."/>
            <person name="Tsang A."/>
            <person name="Wiebenga A."/>
            <person name="Young D."/>
            <person name="Pisabarro A."/>
            <person name="Eastwood D.C."/>
            <person name="Martin F."/>
            <person name="Cullen D."/>
            <person name="Grigoriev I.V."/>
            <person name="Hibbett D.S."/>
        </authorList>
    </citation>
    <scope>NUCLEOTIDE SEQUENCE [LARGE SCALE GENOMIC DNA]</scope>
    <source>
        <strain evidence="5">RWD-64-598 SS2</strain>
    </source>
</reference>
<dbReference type="SUPFAM" id="SSF48613">
    <property type="entry name" value="Heme oxygenase-like"/>
    <property type="match status" value="1"/>
</dbReference>
<dbReference type="Pfam" id="PF01126">
    <property type="entry name" value="Heme_oxygenase"/>
    <property type="match status" value="1"/>
</dbReference>
<dbReference type="Gene3D" id="1.20.910.10">
    <property type="entry name" value="Heme oxygenase-like"/>
    <property type="match status" value="1"/>
</dbReference>
<dbReference type="GO" id="GO:0004392">
    <property type="term" value="F:heme oxygenase (decyclizing) activity"/>
    <property type="evidence" value="ECO:0007669"/>
    <property type="project" value="InterPro"/>
</dbReference>
<dbReference type="GeneID" id="19204217"/>
<dbReference type="PANTHER" id="PTHR10720">
    <property type="entry name" value="HEME OXYGENASE"/>
    <property type="match status" value="1"/>
</dbReference>
<gene>
    <name evidence="4" type="ORF">CONPUDRAFT_159987</name>
</gene>
<keyword evidence="1" id="KW-0349">Heme</keyword>
<name>R7SFS0_CONPW</name>
<evidence type="ECO:0000313" key="5">
    <source>
        <dbReference type="Proteomes" id="UP000053558"/>
    </source>
</evidence>
<evidence type="ECO:0000256" key="3">
    <source>
        <dbReference type="ARBA" id="ARBA00023004"/>
    </source>
</evidence>
<dbReference type="GO" id="GO:0046872">
    <property type="term" value="F:metal ion binding"/>
    <property type="evidence" value="ECO:0007669"/>
    <property type="project" value="UniProtKB-KW"/>
</dbReference>
<dbReference type="OrthoDB" id="652091at2759"/>
<dbReference type="InterPro" id="IPR016053">
    <property type="entry name" value="Haem_Oase-like"/>
</dbReference>
<dbReference type="OMA" id="RECTKEA"/>
<evidence type="ECO:0000313" key="4">
    <source>
        <dbReference type="EMBL" id="EIW74695.1"/>
    </source>
</evidence>
<proteinExistence type="predicted"/>
<evidence type="ECO:0000256" key="1">
    <source>
        <dbReference type="ARBA" id="ARBA00022617"/>
    </source>
</evidence>
<dbReference type="EMBL" id="JH711591">
    <property type="protein sequence ID" value="EIW74695.1"/>
    <property type="molecule type" value="Genomic_DNA"/>
</dbReference>
<keyword evidence="2" id="KW-0479">Metal-binding</keyword>
<dbReference type="InterPro" id="IPR002051">
    <property type="entry name" value="Haem_Oase"/>
</dbReference>
<dbReference type="InterPro" id="IPR016084">
    <property type="entry name" value="Haem_Oase-like_multi-hlx"/>
</dbReference>
<keyword evidence="5" id="KW-1185">Reference proteome</keyword>
<dbReference type="Proteomes" id="UP000053558">
    <property type="component" value="Unassembled WGS sequence"/>
</dbReference>
<dbReference type="RefSeq" id="XP_007775287.1">
    <property type="nucleotide sequence ID" value="XM_007777097.1"/>
</dbReference>
<dbReference type="AlphaFoldDB" id="R7SFS0"/>
<dbReference type="CDD" id="cd19165">
    <property type="entry name" value="HemeO"/>
    <property type="match status" value="1"/>
</dbReference>
<dbReference type="GO" id="GO:0006788">
    <property type="term" value="P:heme oxidation"/>
    <property type="evidence" value="ECO:0007669"/>
    <property type="project" value="InterPro"/>
</dbReference>
<organism evidence="4 5">
    <name type="scientific">Coniophora puteana (strain RWD-64-598)</name>
    <name type="common">Brown rot fungus</name>
    <dbReference type="NCBI Taxonomy" id="741705"/>
    <lineage>
        <taxon>Eukaryota</taxon>
        <taxon>Fungi</taxon>
        <taxon>Dikarya</taxon>
        <taxon>Basidiomycota</taxon>
        <taxon>Agaricomycotina</taxon>
        <taxon>Agaricomycetes</taxon>
        <taxon>Agaricomycetidae</taxon>
        <taxon>Boletales</taxon>
        <taxon>Coniophorineae</taxon>
        <taxon>Coniophoraceae</taxon>
        <taxon>Coniophora</taxon>
    </lineage>
</organism>
<accession>R7SFS0</accession>
<protein>
    <submittedName>
        <fullName evidence="4">Heme oxygenase-like protein</fullName>
    </submittedName>
</protein>
<dbReference type="eggNOG" id="KOG4480">
    <property type="taxonomic scope" value="Eukaryota"/>
</dbReference>
<dbReference type="PANTHER" id="PTHR10720:SF0">
    <property type="entry name" value="HEME OXYGENASE"/>
    <property type="match status" value="1"/>
</dbReference>